<dbReference type="GO" id="GO:0010506">
    <property type="term" value="P:regulation of autophagy"/>
    <property type="evidence" value="ECO:0007669"/>
    <property type="project" value="InterPro"/>
</dbReference>
<evidence type="ECO:0000256" key="6">
    <source>
        <dbReference type="SAM" id="MobiDB-lite"/>
    </source>
</evidence>
<feature type="domain" description="Protein kinase" evidence="7">
    <location>
        <begin position="11"/>
        <end position="279"/>
    </location>
</feature>
<dbReference type="Gene3D" id="1.10.510.10">
    <property type="entry name" value="Transferase(Phosphotransferase) domain 1"/>
    <property type="match status" value="1"/>
</dbReference>
<organism evidence="8 9">
    <name type="scientific">Fasciola gigantica</name>
    <name type="common">Giant liver fluke</name>
    <dbReference type="NCBI Taxonomy" id="46835"/>
    <lineage>
        <taxon>Eukaryota</taxon>
        <taxon>Metazoa</taxon>
        <taxon>Spiralia</taxon>
        <taxon>Lophotrochozoa</taxon>
        <taxon>Platyhelminthes</taxon>
        <taxon>Trematoda</taxon>
        <taxon>Digenea</taxon>
        <taxon>Plagiorchiida</taxon>
        <taxon>Echinostomata</taxon>
        <taxon>Echinostomatoidea</taxon>
        <taxon>Fasciolidae</taxon>
        <taxon>Fasciola</taxon>
    </lineage>
</organism>
<dbReference type="AlphaFoldDB" id="A0A504YP00"/>
<keyword evidence="1" id="KW-0808">Transferase</keyword>
<dbReference type="PROSITE" id="PS00107">
    <property type="entry name" value="PROTEIN_KINASE_ATP"/>
    <property type="match status" value="1"/>
</dbReference>
<feature type="compositionally biased region" description="Low complexity" evidence="6">
    <location>
        <begin position="618"/>
        <end position="632"/>
    </location>
</feature>
<dbReference type="GO" id="GO:0005829">
    <property type="term" value="C:cytosol"/>
    <property type="evidence" value="ECO:0007669"/>
    <property type="project" value="TreeGrafter"/>
</dbReference>
<feature type="compositionally biased region" description="Polar residues" evidence="6">
    <location>
        <begin position="783"/>
        <end position="803"/>
    </location>
</feature>
<keyword evidence="3" id="KW-0418">Kinase</keyword>
<feature type="region of interest" description="Disordered" evidence="6">
    <location>
        <begin position="295"/>
        <end position="395"/>
    </location>
</feature>
<feature type="compositionally biased region" description="Polar residues" evidence="6">
    <location>
        <begin position="596"/>
        <end position="609"/>
    </location>
</feature>
<feature type="compositionally biased region" description="Low complexity" evidence="6">
    <location>
        <begin position="989"/>
        <end position="1004"/>
    </location>
</feature>
<evidence type="ECO:0000313" key="9">
    <source>
        <dbReference type="Proteomes" id="UP000316759"/>
    </source>
</evidence>
<dbReference type="PROSITE" id="PS50011">
    <property type="entry name" value="PROTEIN_KINASE_DOM"/>
    <property type="match status" value="1"/>
</dbReference>
<evidence type="ECO:0000256" key="2">
    <source>
        <dbReference type="ARBA" id="ARBA00022741"/>
    </source>
</evidence>
<reference evidence="8 9" key="1">
    <citation type="submission" date="2019-04" db="EMBL/GenBank/DDBJ databases">
        <title>Annotation for the trematode Fasciola gigantica.</title>
        <authorList>
            <person name="Choi Y.-J."/>
        </authorList>
    </citation>
    <scope>NUCLEOTIDE SEQUENCE [LARGE SCALE GENOMIC DNA]</scope>
    <source>
        <strain evidence="8">Uganda_cow_1</strain>
    </source>
</reference>
<dbReference type="FunFam" id="1.10.510.10:FF:000493">
    <property type="entry name" value="serine/threonine-protein kinase unc-51 isoform X2"/>
    <property type="match status" value="1"/>
</dbReference>
<keyword evidence="4 5" id="KW-0067">ATP-binding</keyword>
<evidence type="ECO:0000313" key="8">
    <source>
        <dbReference type="EMBL" id="TPP62051.1"/>
    </source>
</evidence>
<evidence type="ECO:0000259" key="7">
    <source>
        <dbReference type="PROSITE" id="PS50011"/>
    </source>
</evidence>
<dbReference type="GO" id="GO:0000045">
    <property type="term" value="P:autophagosome assembly"/>
    <property type="evidence" value="ECO:0007669"/>
    <property type="project" value="TreeGrafter"/>
</dbReference>
<evidence type="ECO:0000256" key="4">
    <source>
        <dbReference type="ARBA" id="ARBA00022840"/>
    </source>
</evidence>
<dbReference type="SUPFAM" id="SSF56112">
    <property type="entry name" value="Protein kinase-like (PK-like)"/>
    <property type="match status" value="1"/>
</dbReference>
<feature type="region of interest" description="Disordered" evidence="6">
    <location>
        <begin position="989"/>
        <end position="1041"/>
    </location>
</feature>
<dbReference type="GO" id="GO:0034727">
    <property type="term" value="P:piecemeal microautophagy of the nucleus"/>
    <property type="evidence" value="ECO:0007669"/>
    <property type="project" value="TreeGrafter"/>
</dbReference>
<proteinExistence type="predicted"/>
<evidence type="ECO:0000256" key="1">
    <source>
        <dbReference type="ARBA" id="ARBA00022679"/>
    </source>
</evidence>
<dbReference type="GO" id="GO:0004674">
    <property type="term" value="F:protein serine/threonine kinase activity"/>
    <property type="evidence" value="ECO:0007669"/>
    <property type="project" value="InterPro"/>
</dbReference>
<sequence length="1041" mass="113947">MISLGAYEYNANHSNLLGSGAFAFVYKGRVTNKPDQPVAIKIMKKDQNMPKNKTLLSKEISVLKDLKHKHIVELYDHGVTSNGVYLVMEYCNGGDLSEYLQAKGTLPEYTIRHFLQQIGSAMDAINKKGFMHRDLKPGNILLSHCRDCGQPVANLPGHLLTFKLADFGFARFLQDGMMAVTMCGSPMYMAPEVLMCRKYDAVADIWSMGIIVYQCLTGKAPFYASNPEALKNIYETSPCLKPKIPVTTSQLLRDLLLRMLVRKPSDRIDFESFLSHQFLLQPHFEPAAGAKISGGVAANTPNRARRDLPSRADSGGTVIGTLGQGTGDGPYYLTSRNQANTRDKTPQRNPTVNKVHPPAHLAGRTFIPSSASPAYVDTQHQPSSNPSIDEVDDEMSRTTVDEYFEDELDSSTLPLETSPPTRMNYGSAVPEPMRGGYNVNAPPVPCRGSSVVWKNIVPNAHQTHLGHSRPPMMPTRPSAELETDENHVDDFVLVNAGDTEIDRYSRAPPYPRTEHYPLSHVGQIVTNPTAYLANHPRLQRTESPPLPDVTVVGDKGDDCIPLCRTAIPSHKGHATPGGFDNATAGMRVGARPPSFPSATSRPYATTTNDLPEYPDPPGRTTRGPSTTPVGPTDPASFRGHPVNRGRETGQWPQQTEPNATRAPNKSDQIRLPNRVTPTGIADPSALGHASGEFATGAHPIRIRPYSGGGILEYAANVPNGLLCGGIWAATEFSDEQLMDSQHNEAIKTITMVLELCELLTELAERRASVLSDCVAAPAPEENTQASLNAATDPDSQNESPVAQSDTETDSSTSTGGLKFLSEAQRIVEQIVLYRRVLYYLEYVFDQVKKSCKDRRLKSTATARQCLRDCNTLYHRCYIRLRQLARQSRRDDLIEPVGRLLANITANRLIFQYALVQCQAAEMDEYVGDIAQSLQRYKAGITLLHGLRQHARTNGDITLLNDCMRLLHDRITALRTTAAKAHRDGCLAHSGGFADPSSSPASDRSGTPLTRVNPLDRSFGDSPSGADCPLAEASPLASSPIR</sequence>
<feature type="region of interest" description="Disordered" evidence="6">
    <location>
        <begin position="783"/>
        <end position="814"/>
    </location>
</feature>
<dbReference type="OrthoDB" id="346907at2759"/>
<dbReference type="GO" id="GO:0005776">
    <property type="term" value="C:autophagosome"/>
    <property type="evidence" value="ECO:0007669"/>
    <property type="project" value="TreeGrafter"/>
</dbReference>
<dbReference type="STRING" id="46835.A0A504YP00"/>
<dbReference type="PROSITE" id="PS00108">
    <property type="entry name" value="PROTEIN_KINASE_ST"/>
    <property type="match status" value="1"/>
</dbReference>
<gene>
    <name evidence="8" type="ORF">FGIG_02682</name>
</gene>
<dbReference type="GO" id="GO:0061709">
    <property type="term" value="P:reticulophagy"/>
    <property type="evidence" value="ECO:0007669"/>
    <property type="project" value="TreeGrafter"/>
</dbReference>
<dbReference type="GO" id="GO:0034045">
    <property type="term" value="C:phagophore assembly site membrane"/>
    <property type="evidence" value="ECO:0007669"/>
    <property type="project" value="TreeGrafter"/>
</dbReference>
<dbReference type="PANTHER" id="PTHR24348">
    <property type="entry name" value="SERINE/THREONINE-PROTEIN KINASE UNC-51-RELATED"/>
    <property type="match status" value="1"/>
</dbReference>
<dbReference type="GO" id="GO:0000422">
    <property type="term" value="P:autophagy of mitochondrion"/>
    <property type="evidence" value="ECO:0007669"/>
    <property type="project" value="TreeGrafter"/>
</dbReference>
<evidence type="ECO:0000256" key="3">
    <source>
        <dbReference type="ARBA" id="ARBA00022777"/>
    </source>
</evidence>
<comment type="caution">
    <text evidence="8">The sequence shown here is derived from an EMBL/GenBank/DDBJ whole genome shotgun (WGS) entry which is preliminary data.</text>
</comment>
<feature type="region of interest" description="Disordered" evidence="6">
    <location>
        <begin position="590"/>
        <end position="687"/>
    </location>
</feature>
<dbReference type="SMART" id="SM00220">
    <property type="entry name" value="S_TKc"/>
    <property type="match status" value="1"/>
</dbReference>
<name>A0A504YP00_FASGI</name>
<dbReference type="GO" id="GO:0042594">
    <property type="term" value="P:response to starvation"/>
    <property type="evidence" value="ECO:0007669"/>
    <property type="project" value="TreeGrafter"/>
</dbReference>
<dbReference type="PANTHER" id="PTHR24348:SF22">
    <property type="entry name" value="NON-SPECIFIC SERINE_THREONINE PROTEIN KINASE"/>
    <property type="match status" value="1"/>
</dbReference>
<feature type="binding site" evidence="5">
    <location>
        <position position="41"/>
    </location>
    <ligand>
        <name>ATP</name>
        <dbReference type="ChEBI" id="CHEBI:30616"/>
    </ligand>
</feature>
<dbReference type="InterPro" id="IPR008271">
    <property type="entry name" value="Ser/Thr_kinase_AS"/>
</dbReference>
<feature type="compositionally biased region" description="Polar residues" evidence="6">
    <location>
        <begin position="367"/>
        <end position="387"/>
    </location>
</feature>
<dbReference type="GO" id="GO:0005524">
    <property type="term" value="F:ATP binding"/>
    <property type="evidence" value="ECO:0007669"/>
    <property type="project" value="UniProtKB-UniRule"/>
</dbReference>
<dbReference type="InterPro" id="IPR000719">
    <property type="entry name" value="Prot_kinase_dom"/>
</dbReference>
<feature type="compositionally biased region" description="Polar residues" evidence="6">
    <location>
        <begin position="650"/>
        <end position="666"/>
    </location>
</feature>
<dbReference type="Pfam" id="PF00069">
    <property type="entry name" value="Pkinase"/>
    <property type="match status" value="1"/>
</dbReference>
<dbReference type="InterPro" id="IPR017441">
    <property type="entry name" value="Protein_kinase_ATP_BS"/>
</dbReference>
<dbReference type="InterPro" id="IPR011009">
    <property type="entry name" value="Kinase-like_dom_sf"/>
</dbReference>
<protein>
    <submittedName>
        <fullName evidence="8">Ulk1 protein</fullName>
    </submittedName>
</protein>
<keyword evidence="9" id="KW-1185">Reference proteome</keyword>
<dbReference type="EMBL" id="SUNJ01007371">
    <property type="protein sequence ID" value="TPP62051.1"/>
    <property type="molecule type" value="Genomic_DNA"/>
</dbReference>
<dbReference type="InterPro" id="IPR045269">
    <property type="entry name" value="Atg1-like"/>
</dbReference>
<dbReference type="Proteomes" id="UP000316759">
    <property type="component" value="Unassembled WGS sequence"/>
</dbReference>
<evidence type="ECO:0000256" key="5">
    <source>
        <dbReference type="PROSITE-ProRule" id="PRU10141"/>
    </source>
</evidence>
<keyword evidence="2 5" id="KW-0547">Nucleotide-binding</keyword>
<accession>A0A504YP00</accession>